<dbReference type="InterPro" id="IPR019131">
    <property type="entry name" value="Cortactin-binding_p2_N"/>
</dbReference>
<dbReference type="EMBL" id="GAMC01012950">
    <property type="protein sequence ID" value="JAB93605.1"/>
    <property type="molecule type" value="mRNA"/>
</dbReference>
<evidence type="ECO:0000259" key="4">
    <source>
        <dbReference type="Pfam" id="PF09727"/>
    </source>
</evidence>
<evidence type="ECO:0000256" key="2">
    <source>
        <dbReference type="SAM" id="Coils"/>
    </source>
</evidence>
<feature type="region of interest" description="Disordered" evidence="3">
    <location>
        <begin position="594"/>
        <end position="615"/>
    </location>
</feature>
<dbReference type="Pfam" id="PF09727">
    <property type="entry name" value="CortBP2"/>
    <property type="match status" value="1"/>
</dbReference>
<evidence type="ECO:0000256" key="3">
    <source>
        <dbReference type="SAM" id="MobiDB-lite"/>
    </source>
</evidence>
<dbReference type="EMBL" id="GAMC01012959">
    <property type="protein sequence ID" value="JAB93596.1"/>
    <property type="molecule type" value="mRNA"/>
</dbReference>
<reference evidence="5" key="3">
    <citation type="submission" date="2020-11" db="EMBL/GenBank/DDBJ databases">
        <authorList>
            <person name="Whitehead M."/>
        </authorList>
    </citation>
    <scope>NUCLEOTIDE SEQUENCE</scope>
    <source>
        <strain evidence="5">EGII</strain>
    </source>
</reference>
<dbReference type="AlphaFoldDB" id="W8B978"/>
<dbReference type="KEGG" id="ccat:101453006"/>
<name>W8B978_CERCA</name>
<feature type="compositionally biased region" description="Pro residues" evidence="3">
    <location>
        <begin position="558"/>
        <end position="570"/>
    </location>
</feature>
<gene>
    <name evidence="6" type="primary">Y0915</name>
    <name evidence="5" type="ORF">CCAP1982_LOCUS19680</name>
</gene>
<proteinExistence type="evidence at transcript level"/>
<dbReference type="OrthoDB" id="6021133at2759"/>
<evidence type="ECO:0000313" key="6">
    <source>
        <dbReference type="EMBL" id="JAB93603.1"/>
    </source>
</evidence>
<protein>
    <submittedName>
        <fullName evidence="5">(Mediterranean fruit fly) hypothetical protein</fullName>
    </submittedName>
</protein>
<organism evidence="6">
    <name type="scientific">Ceratitis capitata</name>
    <name type="common">Mediterranean fruit fly</name>
    <name type="synonym">Tephritis capitata</name>
    <dbReference type="NCBI Taxonomy" id="7213"/>
    <lineage>
        <taxon>Eukaryota</taxon>
        <taxon>Metazoa</taxon>
        <taxon>Ecdysozoa</taxon>
        <taxon>Arthropoda</taxon>
        <taxon>Hexapoda</taxon>
        <taxon>Insecta</taxon>
        <taxon>Pterygota</taxon>
        <taxon>Neoptera</taxon>
        <taxon>Endopterygota</taxon>
        <taxon>Diptera</taxon>
        <taxon>Brachycera</taxon>
        <taxon>Muscomorpha</taxon>
        <taxon>Tephritoidea</taxon>
        <taxon>Tephritidae</taxon>
        <taxon>Ceratitis</taxon>
        <taxon>Ceratitis</taxon>
    </lineage>
</organism>
<dbReference type="InterPro" id="IPR050719">
    <property type="entry name" value="Cortactin-Actin_Reg"/>
</dbReference>
<keyword evidence="1 2" id="KW-0175">Coiled coil</keyword>
<evidence type="ECO:0000313" key="7">
    <source>
        <dbReference type="Proteomes" id="UP000606786"/>
    </source>
</evidence>
<feature type="region of interest" description="Disordered" evidence="3">
    <location>
        <begin position="556"/>
        <end position="575"/>
    </location>
</feature>
<dbReference type="PANTHER" id="PTHR23166">
    <property type="entry name" value="FILAMIN/GPBP-INTERACTING PROTEIN"/>
    <property type="match status" value="1"/>
</dbReference>
<dbReference type="PANTHER" id="PTHR23166:SF5">
    <property type="entry name" value="CTTNBP2 N-TERMINAL-LIKE PROTEIN"/>
    <property type="match status" value="1"/>
</dbReference>
<feature type="domain" description="Cortactin-binding protein-2 N-terminal" evidence="4">
    <location>
        <begin position="69"/>
        <end position="263"/>
    </location>
</feature>
<dbReference type="EMBL" id="GAMC01012952">
    <property type="protein sequence ID" value="JAB93603.1"/>
    <property type="molecule type" value="mRNA"/>
</dbReference>
<accession>W8B978</accession>
<feature type="coiled-coil region" evidence="2">
    <location>
        <begin position="293"/>
        <end position="362"/>
    </location>
</feature>
<feature type="coiled-coil region" evidence="2">
    <location>
        <begin position="173"/>
        <end position="249"/>
    </location>
</feature>
<reference evidence="6" key="2">
    <citation type="journal article" date="2014" name="BMC Genomics">
        <title>A genomic perspective to assessing quality of mass-reared SIT flies used in Mediterranean fruit fly (Ceratitis capitata) eradication in California.</title>
        <authorList>
            <person name="Calla B."/>
            <person name="Hall B."/>
            <person name="Hou S."/>
            <person name="Geib S.M."/>
        </authorList>
    </citation>
    <scope>NUCLEOTIDE SEQUENCE</scope>
</reference>
<evidence type="ECO:0000256" key="1">
    <source>
        <dbReference type="ARBA" id="ARBA00023054"/>
    </source>
</evidence>
<dbReference type="EMBL" id="CAJHJT010000056">
    <property type="protein sequence ID" value="CAD7011591.1"/>
    <property type="molecule type" value="Genomic_DNA"/>
</dbReference>
<reference evidence="6" key="1">
    <citation type="submission" date="2013-07" db="EMBL/GenBank/DDBJ databases">
        <authorList>
            <person name="Geib S."/>
        </authorList>
    </citation>
    <scope>NUCLEOTIDE SEQUENCE</scope>
</reference>
<sequence>MEQNSFDPFAAENSGTARFVEKLVDNGLAGSGGACSSNSATINATHEFQTMKPGLGQKPGQSTGRTEIPHSELVKMLYFLEGELQARDVVIAALRNERVKQYITQLRTKRVQPNDPYAAIFRDKIALSGNMISRESSTQAAQAEMEVRQIIEQQMEQQYQMVSKQRATHLRMVNILTESLENNQRMLQELEEEKRKHEHDTAQGDDITYGLELERTKLRQELEEERAQLKKMEKEMKKLQETLDYERNRQKQIVLLLIAERKKILMKYIEEGKRSEDLAQILAEEKQRSDTIAEGLEEESKKSLRMEEEMEKQSAAFENERKALKLNTIKEEARAKELEQEITLLRAENEALKKQQQLLQQSVTAGVSATLVGGAKARSLSDDACATPMVNIAKIVQPTATVTSVPVSGPTTGIARAPGQTLRSGVAVALPAAAVAQSTATAVPHSTVALANASNNIIGDSTTTVAAAISAAITSTASNLTTGAVGSGIVATAVAPPSPSPVKMQPTATIQRAPGGKYAALAAAAAASHSLEQATTAPHPVPIAVPPVTVPPAGARGAPPPIPPNKPIVPPKREPSLSRLSSIAVASAVSASAVGANTTNSVGGVTNTTSNAKLN</sequence>
<evidence type="ECO:0000313" key="5">
    <source>
        <dbReference type="EMBL" id="CAD7011591.1"/>
    </source>
</evidence>
<dbReference type="Proteomes" id="UP000606786">
    <property type="component" value="Unassembled WGS sequence"/>
</dbReference>
<keyword evidence="7" id="KW-1185">Reference proteome</keyword>